<gene>
    <name evidence="3" type="ORF">DEW08_02875</name>
</gene>
<name>A0A2S2CLB1_9PROT</name>
<dbReference type="PANTHER" id="PTHR43208">
    <property type="entry name" value="ABC TRANSPORTER SUBSTRATE-BINDING PROTEIN"/>
    <property type="match status" value="1"/>
</dbReference>
<feature type="domain" description="ABC transporter substrate-binding protein PnrA-like" evidence="2">
    <location>
        <begin position="39"/>
        <end position="270"/>
    </location>
</feature>
<dbReference type="PANTHER" id="PTHR43208:SF1">
    <property type="entry name" value="ABC TRANSPORTER SUBSTRATE-BINDING PROTEIN"/>
    <property type="match status" value="1"/>
</dbReference>
<dbReference type="Pfam" id="PF02608">
    <property type="entry name" value="Bmp"/>
    <property type="match status" value="1"/>
</dbReference>
<dbReference type="GO" id="GO:0005886">
    <property type="term" value="C:plasma membrane"/>
    <property type="evidence" value="ECO:0007669"/>
    <property type="project" value="InterPro"/>
</dbReference>
<organism evidence="3 4">
    <name type="scientific">Azospirillum thermophilum</name>
    <dbReference type="NCBI Taxonomy" id="2202148"/>
    <lineage>
        <taxon>Bacteria</taxon>
        <taxon>Pseudomonadati</taxon>
        <taxon>Pseudomonadota</taxon>
        <taxon>Alphaproteobacteria</taxon>
        <taxon>Rhodospirillales</taxon>
        <taxon>Azospirillaceae</taxon>
        <taxon>Azospirillum</taxon>
    </lineage>
</organism>
<dbReference type="InterPro" id="IPR006311">
    <property type="entry name" value="TAT_signal"/>
</dbReference>
<keyword evidence="1" id="KW-0732">Signal</keyword>
<protein>
    <submittedName>
        <fullName evidence="3">ABC transporter (Substrate-binding protein)</fullName>
    </submittedName>
</protein>
<evidence type="ECO:0000259" key="2">
    <source>
        <dbReference type="Pfam" id="PF02608"/>
    </source>
</evidence>
<dbReference type="InterPro" id="IPR052910">
    <property type="entry name" value="ABC-Purine-Binding"/>
</dbReference>
<keyword evidence="4" id="KW-1185">Reference proteome</keyword>
<sequence>MVSGTWNRRNVLLGLASAGLVAGGAAWPGRTAAADGPLTVGVLYAGPRTDFGYNQAQADAAHALLSMPGLRLEEVDGAEGELAATAGWLSRGRGCRVVIVTAHGSDPSALLAQADAHRDAVFLICGAPDDPARLPANVGYYHAYLDEAQHVSGIVAGYAGRARRIGIVASSPVPKVLRCVNAFALGARRADPATAVRVLFVGEDAPPAAVAEAARALIAEGADVLAAQLDRPRPVCEVAEAAGVLCCGTHTDLSRFAPNGFLTGAEWAWERGHLDSIARLRADQPWPRLREGGFGAGLVRNTAYGPAVGVEARAHADAARMQLANGNAAVFRGPITDAAGRTVVPKGKALPSNDPALNRMVWLVEGASEAGR</sequence>
<dbReference type="PROSITE" id="PS51318">
    <property type="entry name" value="TAT"/>
    <property type="match status" value="1"/>
</dbReference>
<dbReference type="EMBL" id="CP029352">
    <property type="protein sequence ID" value="AWK85262.1"/>
    <property type="molecule type" value="Genomic_DNA"/>
</dbReference>
<dbReference type="KEGG" id="azz:DEW08_02875"/>
<proteinExistence type="predicted"/>
<dbReference type="OrthoDB" id="9781639at2"/>
<evidence type="ECO:0000313" key="3">
    <source>
        <dbReference type="EMBL" id="AWK85262.1"/>
    </source>
</evidence>
<evidence type="ECO:0000256" key="1">
    <source>
        <dbReference type="ARBA" id="ARBA00022729"/>
    </source>
</evidence>
<dbReference type="Gene3D" id="3.40.50.2300">
    <property type="match status" value="2"/>
</dbReference>
<dbReference type="Proteomes" id="UP000245629">
    <property type="component" value="Chromosome 1"/>
</dbReference>
<evidence type="ECO:0000313" key="4">
    <source>
        <dbReference type="Proteomes" id="UP000245629"/>
    </source>
</evidence>
<accession>A0A2S2CLB1</accession>
<dbReference type="AlphaFoldDB" id="A0A2S2CLB1"/>
<reference evidence="4" key="1">
    <citation type="submission" date="2018-05" db="EMBL/GenBank/DDBJ databases">
        <title>Azospirillum thermophila sp. nov., a novel isolated from hot spring.</title>
        <authorList>
            <person name="Zhao Z."/>
        </authorList>
    </citation>
    <scope>NUCLEOTIDE SEQUENCE [LARGE SCALE GENOMIC DNA]</scope>
    <source>
        <strain evidence="4">CFH 70021</strain>
    </source>
</reference>
<dbReference type="InterPro" id="IPR003760">
    <property type="entry name" value="PnrA-like"/>
</dbReference>